<comment type="caution">
    <text evidence="1">The sequence shown here is derived from an EMBL/GenBank/DDBJ whole genome shotgun (WGS) entry which is preliminary data.</text>
</comment>
<accession>A0A9W8DM28</accession>
<dbReference type="Proteomes" id="UP001150538">
    <property type="component" value="Unassembled WGS sequence"/>
</dbReference>
<keyword evidence="2" id="KW-1185">Reference proteome</keyword>
<name>A0A9W8DM28_9FUNG</name>
<protein>
    <submittedName>
        <fullName evidence="1">Uncharacterized protein</fullName>
    </submittedName>
</protein>
<sequence length="51" mass="5405">MVVGKVSAEDVSRGLSRVALLEANDVRFIVFCADDRSQVGEFLASFGANAS</sequence>
<organism evidence="1 2">
    <name type="scientific">Mycoemilia scoparia</name>
    <dbReference type="NCBI Taxonomy" id="417184"/>
    <lineage>
        <taxon>Eukaryota</taxon>
        <taxon>Fungi</taxon>
        <taxon>Fungi incertae sedis</taxon>
        <taxon>Zoopagomycota</taxon>
        <taxon>Kickxellomycotina</taxon>
        <taxon>Kickxellomycetes</taxon>
        <taxon>Kickxellales</taxon>
        <taxon>Kickxellaceae</taxon>
        <taxon>Mycoemilia</taxon>
    </lineage>
</organism>
<gene>
    <name evidence="1" type="ORF">H4219_006334</name>
</gene>
<evidence type="ECO:0000313" key="1">
    <source>
        <dbReference type="EMBL" id="KAJ1909836.1"/>
    </source>
</evidence>
<dbReference type="AlphaFoldDB" id="A0A9W8DM28"/>
<evidence type="ECO:0000313" key="2">
    <source>
        <dbReference type="Proteomes" id="UP001150538"/>
    </source>
</evidence>
<reference evidence="1" key="1">
    <citation type="submission" date="2022-07" db="EMBL/GenBank/DDBJ databases">
        <title>Phylogenomic reconstructions and comparative analyses of Kickxellomycotina fungi.</title>
        <authorList>
            <person name="Reynolds N.K."/>
            <person name="Stajich J.E."/>
            <person name="Barry K."/>
            <person name="Grigoriev I.V."/>
            <person name="Crous P."/>
            <person name="Smith M.E."/>
        </authorList>
    </citation>
    <scope>NUCLEOTIDE SEQUENCE</scope>
    <source>
        <strain evidence="1">NBRC 100468</strain>
    </source>
</reference>
<proteinExistence type="predicted"/>
<dbReference type="EMBL" id="JANBPU010000676">
    <property type="protein sequence ID" value="KAJ1909836.1"/>
    <property type="molecule type" value="Genomic_DNA"/>
</dbReference>